<dbReference type="PANTHER" id="PTHR22770:SF47">
    <property type="entry name" value="E3 UBIQUITIN-PROTEIN LIGASE RNF216"/>
    <property type="match status" value="1"/>
</dbReference>
<sequence>MDGELNQGTDPKIVHRDVIEMFPELDLTQIVSEFGHLSPEGLAGIVIDRMALIPRKKHGTLKRKADNESNDEVLSEYSGGSETAEQLGDLLVEKMLGEMLRTCKVELRSKRAVVDSSAWTGVKTLMIEHFPMVRADFVTKMVRHFEGAIVPTAIACFFVENSFGDKLQKIAPSFNQSFWYKMAIPIQCRGRRLKQAYVSEQLREHFKLYNEVMCQYQSQYPELLAGLKLTQQARHILLERSEQEQLVECLVCFERVALRRMVCCTAPIESPSTGGASHQHISQESEGEVLLIELPSDSSRVQLLSDERETESPVASHAFCRGCIRGQAQAATDEIPLADGGVGLKCMVPGCKNPILYSDIRILLKREVRRKLDERIVEENIGMASLQNLERCKLCNFAVEMEVEKTVNKVFDCLNCGAKFCRLCERRWDEDHFGISCDELDTKTKKDKKERELEKKLNEAVIRKCPRCGLAFMKDEGCNKMTCRCGMKQCYLCRQSNIDYSHFCRHLRDPKNPNWKCNLCNKKCLLFEDAKKLDSVVIDQIRLREEQEERRMAAGEGTSAATTEGQMPQQPQLDQRPTTSRGTRANDATAHRRRMEALVERSRRLAANLWRQYPPPAYRRQNDVADGNYAPFNLYDGGEFQPPPLPVPFQPSVPPPPFAFPPNDPRFYRHHGGYNMMMYNNNNSQAPQQQPPLPYATNDHQRQHHHFQQPAQPQDPRIYPQQMFYNPPQPMPHQYHHPTPLNRLPNVPQPSVAGAQVMVPPPAMVDVALAGAEQAIQMFYNNAGVHNQQTHQQNGRPQ</sequence>
<dbReference type="GO" id="GO:0008270">
    <property type="term" value="F:zinc ion binding"/>
    <property type="evidence" value="ECO:0007669"/>
    <property type="project" value="UniProtKB-KW"/>
</dbReference>
<evidence type="ECO:0000256" key="3">
    <source>
        <dbReference type="ARBA" id="ARBA00022723"/>
    </source>
</evidence>
<keyword evidence="2" id="KW-0808">Transferase</keyword>
<name>A0ABD2J609_HETSC</name>
<reference evidence="10 11" key="1">
    <citation type="submission" date="2024-10" db="EMBL/GenBank/DDBJ databases">
        <authorList>
            <person name="Kim D."/>
        </authorList>
    </citation>
    <scope>NUCLEOTIDE SEQUENCE [LARGE SCALE GENOMIC DNA]</scope>
    <source>
        <strain evidence="10">Taebaek</strain>
    </source>
</reference>
<accession>A0ABD2J609</accession>
<gene>
    <name evidence="10" type="ORF">niasHS_010112</name>
</gene>
<evidence type="ECO:0000256" key="5">
    <source>
        <dbReference type="ARBA" id="ARBA00022771"/>
    </source>
</evidence>
<evidence type="ECO:0000256" key="8">
    <source>
        <dbReference type="SAM" id="MobiDB-lite"/>
    </source>
</evidence>
<feature type="region of interest" description="Disordered" evidence="8">
    <location>
        <begin position="547"/>
        <end position="593"/>
    </location>
</feature>
<dbReference type="PANTHER" id="PTHR22770">
    <property type="entry name" value="UBIQUITIN CONJUGATING ENZYME 7 INTERACTING PROTEIN-RELATED"/>
    <property type="match status" value="1"/>
</dbReference>
<proteinExistence type="predicted"/>
<comment type="caution">
    <text evidence="10">The sequence shown here is derived from an EMBL/GenBank/DDBJ whole genome shotgun (WGS) entry which is preliminary data.</text>
</comment>
<keyword evidence="7" id="KW-0862">Zinc</keyword>
<evidence type="ECO:0000259" key="9">
    <source>
        <dbReference type="PROSITE" id="PS51873"/>
    </source>
</evidence>
<dbReference type="Proteomes" id="UP001620645">
    <property type="component" value="Unassembled WGS sequence"/>
</dbReference>
<dbReference type="PROSITE" id="PS51873">
    <property type="entry name" value="TRIAD"/>
    <property type="match status" value="1"/>
</dbReference>
<dbReference type="InterPro" id="IPR047546">
    <property type="entry name" value="Rcat_RBR_RNF216"/>
</dbReference>
<dbReference type="Pfam" id="PF26200">
    <property type="entry name" value="Rcat_RNF216"/>
    <property type="match status" value="1"/>
</dbReference>
<keyword evidence="6" id="KW-0833">Ubl conjugation pathway</keyword>
<feature type="region of interest" description="Disordered" evidence="8">
    <location>
        <begin position="58"/>
        <end position="80"/>
    </location>
</feature>
<feature type="domain" description="RING-type" evidence="9">
    <location>
        <begin position="295"/>
        <end position="521"/>
    </location>
</feature>
<keyword evidence="3" id="KW-0479">Metal-binding</keyword>
<keyword evidence="11" id="KW-1185">Reference proteome</keyword>
<protein>
    <recommendedName>
        <fullName evidence="9">RING-type domain-containing protein</fullName>
    </recommendedName>
</protein>
<evidence type="ECO:0000313" key="11">
    <source>
        <dbReference type="Proteomes" id="UP001620645"/>
    </source>
</evidence>
<comment type="pathway">
    <text evidence="1">Protein modification; protein ubiquitination.</text>
</comment>
<dbReference type="InterPro" id="IPR047545">
    <property type="entry name" value="BRcat_RBR_RNF216"/>
</dbReference>
<evidence type="ECO:0000256" key="7">
    <source>
        <dbReference type="ARBA" id="ARBA00022833"/>
    </source>
</evidence>
<feature type="compositionally biased region" description="Polar residues" evidence="8">
    <location>
        <begin position="566"/>
        <end position="583"/>
    </location>
</feature>
<evidence type="ECO:0000256" key="6">
    <source>
        <dbReference type="ARBA" id="ARBA00022786"/>
    </source>
</evidence>
<evidence type="ECO:0000256" key="2">
    <source>
        <dbReference type="ARBA" id="ARBA00022679"/>
    </source>
</evidence>
<evidence type="ECO:0000313" key="10">
    <source>
        <dbReference type="EMBL" id="KAL3085043.1"/>
    </source>
</evidence>
<dbReference type="InterPro" id="IPR051628">
    <property type="entry name" value="LUBAC_E3_Ligases"/>
</dbReference>
<feature type="compositionally biased region" description="Low complexity" evidence="8">
    <location>
        <begin position="554"/>
        <end position="565"/>
    </location>
</feature>
<dbReference type="EMBL" id="JBICCN010000232">
    <property type="protein sequence ID" value="KAL3085043.1"/>
    <property type="molecule type" value="Genomic_DNA"/>
</dbReference>
<evidence type="ECO:0000256" key="4">
    <source>
        <dbReference type="ARBA" id="ARBA00022737"/>
    </source>
</evidence>
<organism evidence="10 11">
    <name type="scientific">Heterodera schachtii</name>
    <name type="common">Sugarbeet cyst nematode worm</name>
    <name type="synonym">Tylenchus schachtii</name>
    <dbReference type="NCBI Taxonomy" id="97005"/>
    <lineage>
        <taxon>Eukaryota</taxon>
        <taxon>Metazoa</taxon>
        <taxon>Ecdysozoa</taxon>
        <taxon>Nematoda</taxon>
        <taxon>Chromadorea</taxon>
        <taxon>Rhabditida</taxon>
        <taxon>Tylenchina</taxon>
        <taxon>Tylenchomorpha</taxon>
        <taxon>Tylenchoidea</taxon>
        <taxon>Heteroderidae</taxon>
        <taxon>Heteroderinae</taxon>
        <taxon>Heterodera</taxon>
    </lineage>
</organism>
<dbReference type="Gene3D" id="1.20.120.1750">
    <property type="match status" value="1"/>
</dbReference>
<keyword evidence="4" id="KW-0677">Repeat</keyword>
<dbReference type="CDD" id="cd20353">
    <property type="entry name" value="Rcat_RBR_RNF216"/>
    <property type="match status" value="1"/>
</dbReference>
<dbReference type="AlphaFoldDB" id="A0ABD2J609"/>
<dbReference type="InterPro" id="IPR044066">
    <property type="entry name" value="TRIAD_supradom"/>
</dbReference>
<dbReference type="SUPFAM" id="SSF57850">
    <property type="entry name" value="RING/U-box"/>
    <property type="match status" value="2"/>
</dbReference>
<dbReference type="GO" id="GO:0016740">
    <property type="term" value="F:transferase activity"/>
    <property type="evidence" value="ECO:0007669"/>
    <property type="project" value="UniProtKB-KW"/>
</dbReference>
<keyword evidence="5" id="KW-0863">Zinc-finger</keyword>
<evidence type="ECO:0000256" key="1">
    <source>
        <dbReference type="ARBA" id="ARBA00004906"/>
    </source>
</evidence>
<dbReference type="CDD" id="cd20339">
    <property type="entry name" value="BRcat_RBR_RNF216"/>
    <property type="match status" value="1"/>
</dbReference>